<dbReference type="InterPro" id="IPR050343">
    <property type="entry name" value="RsuA_PseudoU_synthase"/>
</dbReference>
<name>A0A1G9F0G3_9GAMM</name>
<dbReference type="GO" id="GO:0001522">
    <property type="term" value="P:pseudouridine synthesis"/>
    <property type="evidence" value="ECO:0007669"/>
    <property type="project" value="InterPro"/>
</dbReference>
<dbReference type="STRING" id="119000.SAMN05661010_00186"/>
<dbReference type="PANTHER" id="PTHR47683">
    <property type="entry name" value="PSEUDOURIDINE SYNTHASE FAMILY PROTEIN-RELATED"/>
    <property type="match status" value="1"/>
</dbReference>
<evidence type="ECO:0000256" key="4">
    <source>
        <dbReference type="SAM" id="MobiDB-lite"/>
    </source>
</evidence>
<reference evidence="6 7" key="1">
    <citation type="submission" date="2016-10" db="EMBL/GenBank/DDBJ databases">
        <authorList>
            <person name="de Groot N.N."/>
        </authorList>
    </citation>
    <scope>NUCLEOTIDE SEQUENCE [LARGE SCALE GENOMIC DNA]</scope>
    <source>
        <strain evidence="6 7">DSM 14789</strain>
    </source>
</reference>
<protein>
    <recommendedName>
        <fullName evidence="3">Pseudouridine synthase</fullName>
        <ecNumber evidence="3">5.4.99.-</ecNumber>
    </recommendedName>
</protein>
<evidence type="ECO:0000313" key="7">
    <source>
        <dbReference type="Proteomes" id="UP000198654"/>
    </source>
</evidence>
<dbReference type="GO" id="GO:0006364">
    <property type="term" value="P:rRNA processing"/>
    <property type="evidence" value="ECO:0007669"/>
    <property type="project" value="UniProtKB-ARBA"/>
</dbReference>
<feature type="region of interest" description="Disordered" evidence="4">
    <location>
        <begin position="177"/>
        <end position="200"/>
    </location>
</feature>
<dbReference type="InterPro" id="IPR020103">
    <property type="entry name" value="PsdUridine_synth_cat_dom_sf"/>
</dbReference>
<keyword evidence="2 3" id="KW-0413">Isomerase</keyword>
<dbReference type="GO" id="GO:0140098">
    <property type="term" value="F:catalytic activity, acting on RNA"/>
    <property type="evidence" value="ECO:0007669"/>
    <property type="project" value="UniProtKB-ARBA"/>
</dbReference>
<comment type="similarity">
    <text evidence="1 3">Belongs to the pseudouridine synthase RsuA family.</text>
</comment>
<dbReference type="PROSITE" id="PS01149">
    <property type="entry name" value="PSI_RSU"/>
    <property type="match status" value="1"/>
</dbReference>
<dbReference type="InterPro" id="IPR000748">
    <property type="entry name" value="PsdUridine_synth_RsuA/RluB/E/F"/>
</dbReference>
<proteinExistence type="inferred from homology"/>
<dbReference type="PANTHER" id="PTHR47683:SF2">
    <property type="entry name" value="RNA-BINDING S4 DOMAIN-CONTAINING PROTEIN"/>
    <property type="match status" value="1"/>
</dbReference>
<dbReference type="InterPro" id="IPR020094">
    <property type="entry name" value="TruA/RsuA/RluB/E/F_N"/>
</dbReference>
<dbReference type="InterPro" id="IPR042092">
    <property type="entry name" value="PsdUridine_s_RsuA/RluB/E/F_cat"/>
</dbReference>
<dbReference type="InterPro" id="IPR006145">
    <property type="entry name" value="PsdUridine_synth_RsuA/RluA"/>
</dbReference>
<dbReference type="Pfam" id="PF00849">
    <property type="entry name" value="PseudoU_synth_2"/>
    <property type="match status" value="1"/>
</dbReference>
<evidence type="ECO:0000256" key="1">
    <source>
        <dbReference type="ARBA" id="ARBA00008348"/>
    </source>
</evidence>
<evidence type="ECO:0000313" key="6">
    <source>
        <dbReference type="EMBL" id="SDK81936.1"/>
    </source>
</evidence>
<evidence type="ECO:0000256" key="3">
    <source>
        <dbReference type="RuleBase" id="RU003887"/>
    </source>
</evidence>
<organism evidence="6 7">
    <name type="scientific">Modicisalibacter muralis</name>
    <dbReference type="NCBI Taxonomy" id="119000"/>
    <lineage>
        <taxon>Bacteria</taxon>
        <taxon>Pseudomonadati</taxon>
        <taxon>Pseudomonadota</taxon>
        <taxon>Gammaproteobacteria</taxon>
        <taxon>Oceanospirillales</taxon>
        <taxon>Halomonadaceae</taxon>
        <taxon>Modicisalibacter</taxon>
    </lineage>
</organism>
<dbReference type="GO" id="GO:0003723">
    <property type="term" value="F:RNA binding"/>
    <property type="evidence" value="ECO:0007669"/>
    <property type="project" value="InterPro"/>
</dbReference>
<dbReference type="OrthoDB" id="9807213at2"/>
<dbReference type="RefSeq" id="WP_089724628.1">
    <property type="nucleotide sequence ID" value="NZ_FNGI01000001.1"/>
</dbReference>
<keyword evidence="7" id="KW-1185">Reference proteome</keyword>
<dbReference type="Proteomes" id="UP000198654">
    <property type="component" value="Unassembled WGS sequence"/>
</dbReference>
<accession>A0A1G9F0G3</accession>
<sequence length="200" mass="22799">MSTLYLLNKPYHMLSQFTDREGRATLASVIDVPDIYPAGRLDYDSEGLLLLTDDGALIHRISDPQHKQPKTYWVQVEGQPGERALTALRRGVTLNDGPTRPAKVRRLDDPAVAERNPPIRQRDDIPSAWLELTISEGRNRQVRRMTAHVGHPTLRLIRVAIGAWRLDGLAPGQWRSETLHAPMSPRRYQAQPARRKRKRP</sequence>
<dbReference type="Gene3D" id="3.30.70.1560">
    <property type="entry name" value="Alpha-L RNA-binding motif"/>
    <property type="match status" value="1"/>
</dbReference>
<dbReference type="GO" id="GO:0009982">
    <property type="term" value="F:pseudouridine synthase activity"/>
    <property type="evidence" value="ECO:0007669"/>
    <property type="project" value="InterPro"/>
</dbReference>
<dbReference type="Gene3D" id="3.30.70.580">
    <property type="entry name" value="Pseudouridine synthase I, catalytic domain, N-terminal subdomain"/>
    <property type="match status" value="1"/>
</dbReference>
<evidence type="ECO:0000259" key="5">
    <source>
        <dbReference type="Pfam" id="PF00849"/>
    </source>
</evidence>
<dbReference type="AlphaFoldDB" id="A0A1G9F0G3"/>
<gene>
    <name evidence="6" type="ORF">SAMN05661010_00186</name>
</gene>
<dbReference type="InterPro" id="IPR018496">
    <property type="entry name" value="PsdUridine_synth_RsuA/RluB_CS"/>
</dbReference>
<dbReference type="SUPFAM" id="SSF55120">
    <property type="entry name" value="Pseudouridine synthase"/>
    <property type="match status" value="1"/>
</dbReference>
<feature type="domain" description="Pseudouridine synthase RsuA/RluA-like" evidence="5">
    <location>
        <begin position="4"/>
        <end position="148"/>
    </location>
</feature>
<dbReference type="EMBL" id="FNGI01000001">
    <property type="protein sequence ID" value="SDK81936.1"/>
    <property type="molecule type" value="Genomic_DNA"/>
</dbReference>
<evidence type="ECO:0000256" key="2">
    <source>
        <dbReference type="ARBA" id="ARBA00023235"/>
    </source>
</evidence>
<dbReference type="NCBIfam" id="TIGR00093">
    <property type="entry name" value="pseudouridine synthase"/>
    <property type="match status" value="1"/>
</dbReference>
<dbReference type="EC" id="5.4.99.-" evidence="3"/>